<accession>A0A7J6GYT9</accession>
<dbReference type="AlphaFoldDB" id="A0A7J6GYT9"/>
<name>A0A7J6GYT9_CANSA</name>
<comment type="caution">
    <text evidence="2">The sequence shown here is derived from an EMBL/GenBank/DDBJ whole genome shotgun (WGS) entry which is preliminary data.</text>
</comment>
<dbReference type="InterPro" id="IPR026960">
    <property type="entry name" value="RVT-Znf"/>
</dbReference>
<evidence type="ECO:0000259" key="1">
    <source>
        <dbReference type="Pfam" id="PF13966"/>
    </source>
</evidence>
<sequence>MGQIVHSVYLQDIDWRKYSAPLQMAIKDVFRQLISQHHFQLEHFHIKKAYQLLCPQDGRVRWNNEIWNRFNSPKHSVIAWLAIQNRLKTRDKLLNFNILQDLTCLLCGLFKSDDSWKGFHTNRESTKDFVNEVIIHSCLIDNIFIFSTTRYDV</sequence>
<proteinExistence type="predicted"/>
<evidence type="ECO:0000313" key="3">
    <source>
        <dbReference type="Proteomes" id="UP000583929"/>
    </source>
</evidence>
<reference evidence="2 3" key="1">
    <citation type="journal article" date="2020" name="bioRxiv">
        <title>Sequence and annotation of 42 cannabis genomes reveals extensive copy number variation in cannabinoid synthesis and pathogen resistance genes.</title>
        <authorList>
            <person name="Mckernan K.J."/>
            <person name="Helbert Y."/>
            <person name="Kane L.T."/>
            <person name="Ebling H."/>
            <person name="Zhang L."/>
            <person name="Liu B."/>
            <person name="Eaton Z."/>
            <person name="Mclaughlin S."/>
            <person name="Kingan S."/>
            <person name="Baybayan P."/>
            <person name="Concepcion G."/>
            <person name="Jordan M."/>
            <person name="Riva A."/>
            <person name="Barbazuk W."/>
            <person name="Harkins T."/>
        </authorList>
    </citation>
    <scope>NUCLEOTIDE SEQUENCE [LARGE SCALE GENOMIC DNA]</scope>
    <source>
        <strain evidence="3">cv. Jamaican Lion 4</strain>
        <tissue evidence="2">Leaf</tissue>
    </source>
</reference>
<protein>
    <recommendedName>
        <fullName evidence="1">Reverse transcriptase zinc-binding domain-containing protein</fullName>
    </recommendedName>
</protein>
<keyword evidence="3" id="KW-1185">Reference proteome</keyword>
<feature type="domain" description="Reverse transcriptase zinc-binding" evidence="1">
    <location>
        <begin position="44"/>
        <end position="109"/>
    </location>
</feature>
<dbReference type="Proteomes" id="UP000583929">
    <property type="component" value="Unassembled WGS sequence"/>
</dbReference>
<dbReference type="Pfam" id="PF13966">
    <property type="entry name" value="zf-RVT"/>
    <property type="match status" value="1"/>
</dbReference>
<dbReference type="EMBL" id="JAATIQ010000075">
    <property type="protein sequence ID" value="KAF4388144.1"/>
    <property type="molecule type" value="Genomic_DNA"/>
</dbReference>
<evidence type="ECO:0000313" key="2">
    <source>
        <dbReference type="EMBL" id="KAF4388144.1"/>
    </source>
</evidence>
<gene>
    <name evidence="2" type="ORF">G4B88_021840</name>
</gene>
<organism evidence="2 3">
    <name type="scientific">Cannabis sativa</name>
    <name type="common">Hemp</name>
    <name type="synonym">Marijuana</name>
    <dbReference type="NCBI Taxonomy" id="3483"/>
    <lineage>
        <taxon>Eukaryota</taxon>
        <taxon>Viridiplantae</taxon>
        <taxon>Streptophyta</taxon>
        <taxon>Embryophyta</taxon>
        <taxon>Tracheophyta</taxon>
        <taxon>Spermatophyta</taxon>
        <taxon>Magnoliopsida</taxon>
        <taxon>eudicotyledons</taxon>
        <taxon>Gunneridae</taxon>
        <taxon>Pentapetalae</taxon>
        <taxon>rosids</taxon>
        <taxon>fabids</taxon>
        <taxon>Rosales</taxon>
        <taxon>Cannabaceae</taxon>
        <taxon>Cannabis</taxon>
    </lineage>
</organism>